<comment type="caution">
    <text evidence="3">The sequence shown here is derived from an EMBL/GenBank/DDBJ whole genome shotgun (WGS) entry which is preliminary data.</text>
</comment>
<protein>
    <submittedName>
        <fullName evidence="3">Opioid growth factor receptor conserved region-domain-containing protein</fullName>
    </submittedName>
</protein>
<feature type="domain" description="Opioid growth factor receptor (OGFr) conserved" evidence="2">
    <location>
        <begin position="26"/>
        <end position="144"/>
    </location>
</feature>
<keyword evidence="4" id="KW-1185">Reference proteome</keyword>
<reference evidence="3" key="1">
    <citation type="submission" date="2023-03" db="EMBL/GenBank/DDBJ databases">
        <title>Massive genome expansion in bonnet fungi (Mycena s.s.) driven by repeated elements and novel gene families across ecological guilds.</title>
        <authorList>
            <consortium name="Lawrence Berkeley National Laboratory"/>
            <person name="Harder C.B."/>
            <person name="Miyauchi S."/>
            <person name="Viragh M."/>
            <person name="Kuo A."/>
            <person name="Thoen E."/>
            <person name="Andreopoulos B."/>
            <person name="Lu D."/>
            <person name="Skrede I."/>
            <person name="Drula E."/>
            <person name="Henrissat B."/>
            <person name="Morin E."/>
            <person name="Kohler A."/>
            <person name="Barry K."/>
            <person name="LaButti K."/>
            <person name="Morin E."/>
            <person name="Salamov A."/>
            <person name="Lipzen A."/>
            <person name="Mereny Z."/>
            <person name="Hegedus B."/>
            <person name="Baldrian P."/>
            <person name="Stursova M."/>
            <person name="Weitz H."/>
            <person name="Taylor A."/>
            <person name="Grigoriev I.V."/>
            <person name="Nagy L.G."/>
            <person name="Martin F."/>
            <person name="Kauserud H."/>
        </authorList>
    </citation>
    <scope>NUCLEOTIDE SEQUENCE</scope>
    <source>
        <strain evidence="3">CBHHK173m</strain>
    </source>
</reference>
<evidence type="ECO:0000313" key="4">
    <source>
        <dbReference type="Proteomes" id="UP001222325"/>
    </source>
</evidence>
<dbReference type="AlphaFoldDB" id="A0AAD6UAJ0"/>
<dbReference type="GO" id="GO:0140625">
    <property type="term" value="F:opioid growth factor receptor activity"/>
    <property type="evidence" value="ECO:0007669"/>
    <property type="project" value="InterPro"/>
</dbReference>
<dbReference type="InterPro" id="IPR039574">
    <property type="entry name" value="OGFr"/>
</dbReference>
<evidence type="ECO:0000313" key="3">
    <source>
        <dbReference type="EMBL" id="KAJ7095760.1"/>
    </source>
</evidence>
<organism evidence="3 4">
    <name type="scientific">Mycena belliarum</name>
    <dbReference type="NCBI Taxonomy" id="1033014"/>
    <lineage>
        <taxon>Eukaryota</taxon>
        <taxon>Fungi</taxon>
        <taxon>Dikarya</taxon>
        <taxon>Basidiomycota</taxon>
        <taxon>Agaricomycotina</taxon>
        <taxon>Agaricomycetes</taxon>
        <taxon>Agaricomycetidae</taxon>
        <taxon>Agaricales</taxon>
        <taxon>Marasmiineae</taxon>
        <taxon>Mycenaceae</taxon>
        <taxon>Mycena</taxon>
    </lineage>
</organism>
<dbReference type="PANTHER" id="PTHR14015:SF2">
    <property type="entry name" value="OPIOID GROWTH FACTOR RECEPTOR (OGFR) CONSERVED DOMAIN-CONTAINING PROTEIN"/>
    <property type="match status" value="1"/>
</dbReference>
<accession>A0AAD6UAJ0</accession>
<evidence type="ECO:0000256" key="1">
    <source>
        <dbReference type="ARBA" id="ARBA00010365"/>
    </source>
</evidence>
<gene>
    <name evidence="3" type="ORF">B0H15DRAFT_826941</name>
</gene>
<dbReference type="PANTHER" id="PTHR14015">
    <property type="entry name" value="OPIOID GROWTH FACTOR RECEPTOR OGFR ZETA-TYPE OPIOID RECEPTOR"/>
    <property type="match status" value="1"/>
</dbReference>
<dbReference type="GO" id="GO:0016020">
    <property type="term" value="C:membrane"/>
    <property type="evidence" value="ECO:0007669"/>
    <property type="project" value="InterPro"/>
</dbReference>
<evidence type="ECO:0000259" key="2">
    <source>
        <dbReference type="Pfam" id="PF04664"/>
    </source>
</evidence>
<comment type="similarity">
    <text evidence="1">Belongs to the opioid growth factor receptor family.</text>
</comment>
<name>A0AAD6UAJ0_9AGAR</name>
<proteinExistence type="inferred from homology"/>
<keyword evidence="3" id="KW-0675">Receptor</keyword>
<sequence>MSASIPRDVQDFLASYPHTPSDPALSANLRFYTNAARCRPDNLLIEEIHDQWHGDYEKLERRHGFIQWLFPIREHGMNYESQPLQAHEIAAMRADPRVLARLLASYALMLDFYGMRLVDAETGAVDRALPPRNYKARYANLVRASLFLSLFPSSLPLPLPLPLSILMLRGPR</sequence>
<dbReference type="Pfam" id="PF04664">
    <property type="entry name" value="OGFr_N"/>
    <property type="match status" value="1"/>
</dbReference>
<dbReference type="InterPro" id="IPR006757">
    <property type="entry name" value="OGF_rcpt"/>
</dbReference>
<dbReference type="Proteomes" id="UP001222325">
    <property type="component" value="Unassembled WGS sequence"/>
</dbReference>
<dbReference type="EMBL" id="JARJCN010000012">
    <property type="protein sequence ID" value="KAJ7095760.1"/>
    <property type="molecule type" value="Genomic_DNA"/>
</dbReference>